<dbReference type="Proteomes" id="UP000009061">
    <property type="component" value="Chromosome"/>
</dbReference>
<reference evidence="1 2" key="1">
    <citation type="journal article" date="2012" name="MBio">
        <title>Insight into the transmission biology and species-specific functional capabilities of tsetse (Diptera: glossinidae) obligate symbiont wigglesworthia.</title>
        <authorList>
            <person name="Rio R.V."/>
            <person name="Symula R.E."/>
            <person name="Wang J."/>
            <person name="Lohs C."/>
            <person name="Wu Y.N."/>
            <person name="Snyder A.K."/>
            <person name="Bjornson R.D."/>
            <person name="Oshima K."/>
            <person name="Biehl B.S."/>
            <person name="Perna N.T."/>
            <person name="Hattori M."/>
            <person name="Aksoy S."/>
        </authorList>
    </citation>
    <scope>NUCLEOTIDE SEQUENCE [LARGE SCALE GENOMIC DNA]</scope>
    <source>
        <strain evidence="1">WGM</strain>
    </source>
</reference>
<proteinExistence type="predicted"/>
<dbReference type="Pfam" id="PF06835">
    <property type="entry name" value="LptC"/>
    <property type="match status" value="1"/>
</dbReference>
<keyword evidence="2" id="KW-1185">Reference proteome</keyword>
<dbReference type="STRING" id="1142511.WIGMOR_0444"/>
<dbReference type="HOGENOM" id="CLU_105814_2_1_6"/>
<dbReference type="InterPro" id="IPR010664">
    <property type="entry name" value="LipoPS_assembly_LptC-rel"/>
</dbReference>
<dbReference type="EMBL" id="CP003315">
    <property type="protein sequence ID" value="AFA41274.1"/>
    <property type="molecule type" value="Genomic_DNA"/>
</dbReference>
<name>H6Q4Z1_WIGGL</name>
<protein>
    <submittedName>
        <fullName evidence="1">Lipopolysaccharide transport protein</fullName>
    </submittedName>
</protein>
<dbReference type="GO" id="GO:0015221">
    <property type="term" value="F:lipopolysaccharide transmembrane transporter activity"/>
    <property type="evidence" value="ECO:0007669"/>
    <property type="project" value="InterPro"/>
</dbReference>
<dbReference type="OrthoDB" id="5659892at2"/>
<dbReference type="Gene3D" id="2.60.450.10">
    <property type="entry name" value="Lipopolysaccharide (LPS) transport protein A like domain"/>
    <property type="match status" value="1"/>
</dbReference>
<gene>
    <name evidence="1" type="primary">lptC</name>
    <name evidence="1" type="synonym">yrbK</name>
    <name evidence="1" type="ORF">WIGMOR_0444</name>
</gene>
<dbReference type="InterPro" id="IPR026265">
    <property type="entry name" value="LptC"/>
</dbReference>
<dbReference type="RefSeq" id="WP_014354213.1">
    <property type="nucleotide sequence ID" value="NC_016893.1"/>
</dbReference>
<sequence>MKQFRFHKIRILFFLIVPIIFIAIPKRSLCALYYMQLKSPLNYSNLSINQIYGGLKYSISAQNMHFLSQNEYIFFSYPIITIFDDHHIPMWIIESIRAYLSKDYLNLSGNVQIKNFFYHTYIKRLLTENFKINLRTQDFISKKKTILYGLYFCSVGINMQGNLKNKIITLNQNTTIFHEK</sequence>
<accession>H6Q4Z1</accession>
<dbReference type="PIRSF" id="PIRSF028513">
    <property type="entry name" value="LptC"/>
    <property type="match status" value="1"/>
</dbReference>
<dbReference type="AlphaFoldDB" id="H6Q4Z1"/>
<dbReference type="NCBIfam" id="TIGR04409">
    <property type="entry name" value="LptC_YrbK"/>
    <property type="match status" value="1"/>
</dbReference>
<dbReference type="KEGG" id="wgl:WIGMOR_0444"/>
<organism evidence="1 2">
    <name type="scientific">Wigglesworthia glossinidia endosymbiont of Glossina morsitans morsitans</name>
    <name type="common">Yale colony</name>
    <dbReference type="NCBI Taxonomy" id="1142511"/>
    <lineage>
        <taxon>Bacteria</taxon>
        <taxon>Pseudomonadati</taxon>
        <taxon>Pseudomonadota</taxon>
        <taxon>Gammaproteobacteria</taxon>
        <taxon>Enterobacterales</taxon>
        <taxon>Erwiniaceae</taxon>
        <taxon>Wigglesworthia</taxon>
    </lineage>
</organism>
<dbReference type="GO" id="GO:0005886">
    <property type="term" value="C:plasma membrane"/>
    <property type="evidence" value="ECO:0007669"/>
    <property type="project" value="InterPro"/>
</dbReference>
<dbReference type="eggNOG" id="COG3117">
    <property type="taxonomic scope" value="Bacteria"/>
</dbReference>
<evidence type="ECO:0000313" key="1">
    <source>
        <dbReference type="EMBL" id="AFA41274.1"/>
    </source>
</evidence>
<evidence type="ECO:0000313" key="2">
    <source>
        <dbReference type="Proteomes" id="UP000009061"/>
    </source>
</evidence>